<organism evidence="15 16">
    <name type="scientific">Glutamicibacter soli</name>
    <dbReference type="NCBI Taxonomy" id="453836"/>
    <lineage>
        <taxon>Bacteria</taxon>
        <taxon>Bacillati</taxon>
        <taxon>Actinomycetota</taxon>
        <taxon>Actinomycetes</taxon>
        <taxon>Micrococcales</taxon>
        <taxon>Micrococcaceae</taxon>
        <taxon>Glutamicibacter</taxon>
    </lineage>
</organism>
<dbReference type="Pfam" id="PF00578">
    <property type="entry name" value="AhpC-TSA"/>
    <property type="match status" value="1"/>
</dbReference>
<evidence type="ECO:0000256" key="3">
    <source>
        <dbReference type="ARBA" id="ARBA00013017"/>
    </source>
</evidence>
<dbReference type="Proteomes" id="UP000252167">
    <property type="component" value="Unassembled WGS sequence"/>
</dbReference>
<keyword evidence="4 15" id="KW-0575">Peroxidase</keyword>
<dbReference type="SUPFAM" id="SSF52833">
    <property type="entry name" value="Thioredoxin-like"/>
    <property type="match status" value="1"/>
</dbReference>
<comment type="caution">
    <text evidence="15">The sequence shown here is derived from an EMBL/GenBank/DDBJ whole genome shotgun (WGS) entry which is preliminary data.</text>
</comment>
<accession>A0A365YHX0</accession>
<evidence type="ECO:0000256" key="5">
    <source>
        <dbReference type="ARBA" id="ARBA00022862"/>
    </source>
</evidence>
<dbReference type="AlphaFoldDB" id="A0A365YHX0"/>
<evidence type="ECO:0000256" key="8">
    <source>
        <dbReference type="ARBA" id="ARBA00023284"/>
    </source>
</evidence>
<evidence type="ECO:0000256" key="1">
    <source>
        <dbReference type="ARBA" id="ARBA00003330"/>
    </source>
</evidence>
<reference evidence="15 16" key="1">
    <citation type="submission" date="2018-01" db="EMBL/GenBank/DDBJ databases">
        <title>Glutamicibacter soli strain NHPC-3 Whole genome sequence and assembly.</title>
        <authorList>
            <person name="Choudhury P."/>
            <person name="Gupta D."/>
            <person name="Sengupta K."/>
            <person name="Jawed A."/>
            <person name="Sultana N."/>
            <person name="Saha P."/>
        </authorList>
    </citation>
    <scope>NUCLEOTIDE SEQUENCE [LARGE SCALE GENOMIC DNA]</scope>
    <source>
        <strain evidence="15 16">NHPC-3</strain>
    </source>
</reference>
<dbReference type="EMBL" id="POAF01000003">
    <property type="protein sequence ID" value="RBM01880.1"/>
    <property type="molecule type" value="Genomic_DNA"/>
</dbReference>
<comment type="function">
    <text evidence="1">Thiol-specific peroxidase that catalyzes the reduction of hydrogen peroxide and organic hydroperoxides to water and alcohols, respectively. Plays a role in cell protection against oxidative stress by detoxifying peroxides and as sensor of hydrogen peroxide-mediated signaling events.</text>
</comment>
<keyword evidence="7" id="KW-1015">Disulfide bond</keyword>
<dbReference type="EC" id="1.11.1.24" evidence="3"/>
<dbReference type="PANTHER" id="PTHR42801">
    <property type="entry name" value="THIOREDOXIN-DEPENDENT PEROXIDE REDUCTASE"/>
    <property type="match status" value="1"/>
</dbReference>
<evidence type="ECO:0000256" key="13">
    <source>
        <dbReference type="PIRSR" id="PIRSR000239-1"/>
    </source>
</evidence>
<keyword evidence="6" id="KW-0560">Oxidoreductase</keyword>
<proteinExistence type="inferred from homology"/>
<evidence type="ECO:0000256" key="12">
    <source>
        <dbReference type="ARBA" id="ARBA00049091"/>
    </source>
</evidence>
<dbReference type="PROSITE" id="PS51352">
    <property type="entry name" value="THIOREDOXIN_2"/>
    <property type="match status" value="1"/>
</dbReference>
<comment type="catalytic activity">
    <reaction evidence="12">
        <text>a hydroperoxide + [thioredoxin]-dithiol = an alcohol + [thioredoxin]-disulfide + H2O</text>
        <dbReference type="Rhea" id="RHEA:62620"/>
        <dbReference type="Rhea" id="RHEA-COMP:10698"/>
        <dbReference type="Rhea" id="RHEA-COMP:10700"/>
        <dbReference type="ChEBI" id="CHEBI:15377"/>
        <dbReference type="ChEBI" id="CHEBI:29950"/>
        <dbReference type="ChEBI" id="CHEBI:30879"/>
        <dbReference type="ChEBI" id="CHEBI:35924"/>
        <dbReference type="ChEBI" id="CHEBI:50058"/>
        <dbReference type="EC" id="1.11.1.24"/>
    </reaction>
</comment>
<evidence type="ECO:0000256" key="9">
    <source>
        <dbReference type="ARBA" id="ARBA00032824"/>
    </source>
</evidence>
<keyword evidence="16" id="KW-1185">Reference proteome</keyword>
<dbReference type="Gene3D" id="3.40.30.10">
    <property type="entry name" value="Glutaredoxin"/>
    <property type="match status" value="1"/>
</dbReference>
<dbReference type="InterPro" id="IPR013766">
    <property type="entry name" value="Thioredoxin_domain"/>
</dbReference>
<dbReference type="RefSeq" id="WP_082124010.1">
    <property type="nucleotide sequence ID" value="NZ_CM125969.1"/>
</dbReference>
<protein>
    <recommendedName>
        <fullName evidence="3">thioredoxin-dependent peroxiredoxin</fullName>
        <ecNumber evidence="3">1.11.1.24</ecNumber>
    </recommendedName>
    <alternativeName>
        <fullName evidence="11">Bacterioferritin comigratory protein</fullName>
    </alternativeName>
    <alternativeName>
        <fullName evidence="9">Thioredoxin peroxidase</fullName>
    </alternativeName>
</protein>
<comment type="similarity">
    <text evidence="10">Belongs to the peroxiredoxin family. BCP/PrxQ subfamily.</text>
</comment>
<dbReference type="InterPro" id="IPR024706">
    <property type="entry name" value="Peroxiredoxin_AhpC-typ"/>
</dbReference>
<keyword evidence="5" id="KW-0049">Antioxidant</keyword>
<dbReference type="PIRSF" id="PIRSF000239">
    <property type="entry name" value="AHPC"/>
    <property type="match status" value="1"/>
</dbReference>
<dbReference type="GO" id="GO:0045454">
    <property type="term" value="P:cell redox homeostasis"/>
    <property type="evidence" value="ECO:0007669"/>
    <property type="project" value="TreeGrafter"/>
</dbReference>
<evidence type="ECO:0000256" key="11">
    <source>
        <dbReference type="ARBA" id="ARBA00041373"/>
    </source>
</evidence>
<dbReference type="CDD" id="cd03017">
    <property type="entry name" value="PRX_BCP"/>
    <property type="match status" value="1"/>
</dbReference>
<evidence type="ECO:0000259" key="14">
    <source>
        <dbReference type="PROSITE" id="PS51352"/>
    </source>
</evidence>
<evidence type="ECO:0000313" key="16">
    <source>
        <dbReference type="Proteomes" id="UP000252167"/>
    </source>
</evidence>
<dbReference type="NCBIfam" id="NF006960">
    <property type="entry name" value="PRK09437.1"/>
    <property type="match status" value="1"/>
</dbReference>
<dbReference type="PANTHER" id="PTHR42801:SF4">
    <property type="entry name" value="AHPC_TSA FAMILY PROTEIN"/>
    <property type="match status" value="1"/>
</dbReference>
<gene>
    <name evidence="15" type="ORF">C1H84_08565</name>
</gene>
<dbReference type="InterPro" id="IPR036249">
    <property type="entry name" value="Thioredoxin-like_sf"/>
</dbReference>
<comment type="subunit">
    <text evidence="2">Monomer.</text>
</comment>
<dbReference type="FunFam" id="3.40.30.10:FF:000007">
    <property type="entry name" value="Thioredoxin-dependent thiol peroxidase"/>
    <property type="match status" value="1"/>
</dbReference>
<dbReference type="GO" id="GO:0008379">
    <property type="term" value="F:thioredoxin peroxidase activity"/>
    <property type="evidence" value="ECO:0007669"/>
    <property type="project" value="TreeGrafter"/>
</dbReference>
<evidence type="ECO:0000256" key="10">
    <source>
        <dbReference type="ARBA" id="ARBA00038489"/>
    </source>
</evidence>
<name>A0A365YHX0_9MICC</name>
<dbReference type="InterPro" id="IPR000866">
    <property type="entry name" value="AhpC/TSA"/>
</dbReference>
<evidence type="ECO:0000313" key="15">
    <source>
        <dbReference type="EMBL" id="RBM01880.1"/>
    </source>
</evidence>
<dbReference type="GO" id="GO:0034599">
    <property type="term" value="P:cellular response to oxidative stress"/>
    <property type="evidence" value="ECO:0007669"/>
    <property type="project" value="TreeGrafter"/>
</dbReference>
<evidence type="ECO:0000256" key="7">
    <source>
        <dbReference type="ARBA" id="ARBA00023157"/>
    </source>
</evidence>
<evidence type="ECO:0000256" key="4">
    <source>
        <dbReference type="ARBA" id="ARBA00022559"/>
    </source>
</evidence>
<evidence type="ECO:0000256" key="6">
    <source>
        <dbReference type="ARBA" id="ARBA00023002"/>
    </source>
</evidence>
<feature type="domain" description="Thioredoxin" evidence="14">
    <location>
        <begin position="20"/>
        <end position="170"/>
    </location>
</feature>
<dbReference type="GO" id="GO:0005737">
    <property type="term" value="C:cytoplasm"/>
    <property type="evidence" value="ECO:0007669"/>
    <property type="project" value="TreeGrafter"/>
</dbReference>
<evidence type="ECO:0000256" key="2">
    <source>
        <dbReference type="ARBA" id="ARBA00011245"/>
    </source>
</evidence>
<sequence length="170" mass="18320">MKRNYRNTKVEIVAEHSAPLAVGQQAPAFSLRNTESEVVSLSDYAGKNVIVYFYPKAATPGCTTEACDFRDNLNSLHAAGYSVLGISPDEPEANSQFASDESLNFPLLSDPDNAVAKAYGSFGEKTFGDKTFVGTLRSTAVVDPEGKISHVEYSVDAKGHVARLRDELGI</sequence>
<feature type="active site" description="Cysteine sulfenic acid (-SOH) intermediate; for peroxidase activity" evidence="13">
    <location>
        <position position="62"/>
    </location>
</feature>
<keyword evidence="8" id="KW-0676">Redox-active center</keyword>
<dbReference type="InterPro" id="IPR050924">
    <property type="entry name" value="Peroxiredoxin_BCP/PrxQ"/>
</dbReference>